<reference evidence="1 2" key="1">
    <citation type="submission" date="2020-08" db="EMBL/GenBank/DDBJ databases">
        <title>Draft genome sequence of Parasphingopyxis sp. GrpM-11.</title>
        <authorList>
            <person name="Oh J."/>
            <person name="Roh D.-H."/>
        </authorList>
    </citation>
    <scope>NUCLEOTIDE SEQUENCE [LARGE SCALE GENOMIC DNA]</scope>
    <source>
        <strain evidence="1 2">GrpM-11</strain>
    </source>
</reference>
<name>A0A842HXL4_9SPHN</name>
<dbReference type="EMBL" id="JACJVJ010000002">
    <property type="protein sequence ID" value="MBC2777836.1"/>
    <property type="molecule type" value="Genomic_DNA"/>
</dbReference>
<protein>
    <submittedName>
        <fullName evidence="1">Uncharacterized protein</fullName>
    </submittedName>
</protein>
<evidence type="ECO:0000313" key="2">
    <source>
        <dbReference type="Proteomes" id="UP000564378"/>
    </source>
</evidence>
<keyword evidence="2" id="KW-1185">Reference proteome</keyword>
<dbReference type="Proteomes" id="UP000564378">
    <property type="component" value="Unassembled WGS sequence"/>
</dbReference>
<comment type="caution">
    <text evidence="1">The sequence shown here is derived from an EMBL/GenBank/DDBJ whole genome shotgun (WGS) entry which is preliminary data.</text>
</comment>
<proteinExistence type="predicted"/>
<evidence type="ECO:0000313" key="1">
    <source>
        <dbReference type="EMBL" id="MBC2777836.1"/>
    </source>
</evidence>
<gene>
    <name evidence="1" type="ORF">H6P80_09405</name>
</gene>
<organism evidence="1 2">
    <name type="scientific">Parasphingopyxis marina</name>
    <dbReference type="NCBI Taxonomy" id="2761622"/>
    <lineage>
        <taxon>Bacteria</taxon>
        <taxon>Pseudomonadati</taxon>
        <taxon>Pseudomonadota</taxon>
        <taxon>Alphaproteobacteria</taxon>
        <taxon>Sphingomonadales</taxon>
        <taxon>Sphingomonadaceae</taxon>
        <taxon>Parasphingopyxis</taxon>
    </lineage>
</organism>
<dbReference type="AlphaFoldDB" id="A0A842HXL4"/>
<accession>A0A842HXL4</accession>
<dbReference type="RefSeq" id="WP_185801146.1">
    <property type="nucleotide sequence ID" value="NZ_JACJVJ010000002.1"/>
</dbReference>
<sequence>MDDWEQDAEGNLVIHAIHGYQTATSPDRVLTRMTYFTPDSTLPPNTPEALQLHMTPALARKLGEDLIANADRIENNPGA</sequence>